<dbReference type="InterPro" id="IPR003789">
    <property type="entry name" value="Asn/Gln_tRNA_amidoTrase-B-like"/>
</dbReference>
<dbReference type="PANTHER" id="PTHR28055:SF1">
    <property type="entry name" value="ALTERED INHERITANCE OF MITOCHONDRIA PROTEIN 41, MITOCHONDRIAL"/>
    <property type="match status" value="1"/>
</dbReference>
<protein>
    <recommendedName>
        <fullName evidence="3">Glutamyl-tRNA amidotransferase</fullName>
    </recommendedName>
</protein>
<evidence type="ECO:0000313" key="1">
    <source>
        <dbReference type="EMBL" id="OGD64836.1"/>
    </source>
</evidence>
<dbReference type="Gene3D" id="1.10.10.410">
    <property type="match status" value="1"/>
</dbReference>
<dbReference type="Pfam" id="PF09424">
    <property type="entry name" value="YqeY"/>
    <property type="match status" value="1"/>
</dbReference>
<dbReference type="InterPro" id="IPR019004">
    <property type="entry name" value="YqeY/Aim41"/>
</dbReference>
<gene>
    <name evidence="1" type="ORF">A3A71_02205</name>
</gene>
<evidence type="ECO:0008006" key="3">
    <source>
        <dbReference type="Google" id="ProtNLM"/>
    </source>
</evidence>
<dbReference type="AlphaFoldDB" id="A0A1F5EC37"/>
<dbReference type="Gene3D" id="1.10.1510.10">
    <property type="entry name" value="Uncharacterised protein YqeY/AIM41 PF09424, N-terminal domain"/>
    <property type="match status" value="1"/>
</dbReference>
<dbReference type="GO" id="GO:0016884">
    <property type="term" value="F:carbon-nitrogen ligase activity, with glutamine as amido-N-donor"/>
    <property type="evidence" value="ECO:0007669"/>
    <property type="project" value="InterPro"/>
</dbReference>
<comment type="caution">
    <text evidence="1">The sequence shown here is derived from an EMBL/GenBank/DDBJ whole genome shotgun (WGS) entry which is preliminary data.</text>
</comment>
<proteinExistence type="predicted"/>
<name>A0A1F5EC37_9BACT</name>
<dbReference type="EMBL" id="MEZX01000002">
    <property type="protein sequence ID" value="OGD64836.1"/>
    <property type="molecule type" value="Genomic_DNA"/>
</dbReference>
<accession>A0A1F5EC37</accession>
<reference evidence="1 2" key="1">
    <citation type="journal article" date="2016" name="Nat. Commun.">
        <title>Thousands of microbial genomes shed light on interconnected biogeochemical processes in an aquifer system.</title>
        <authorList>
            <person name="Anantharaman K."/>
            <person name="Brown C.T."/>
            <person name="Hug L.A."/>
            <person name="Sharon I."/>
            <person name="Castelle C.J."/>
            <person name="Probst A.J."/>
            <person name="Thomas B.C."/>
            <person name="Singh A."/>
            <person name="Wilkins M.J."/>
            <person name="Karaoz U."/>
            <person name="Brodie E.L."/>
            <person name="Williams K.H."/>
            <person name="Hubbard S.S."/>
            <person name="Banfield J.F."/>
        </authorList>
    </citation>
    <scope>NUCLEOTIDE SEQUENCE [LARGE SCALE GENOMIC DNA]</scope>
</reference>
<dbReference type="Proteomes" id="UP000177481">
    <property type="component" value="Unassembled WGS sequence"/>
</dbReference>
<dbReference type="PANTHER" id="PTHR28055">
    <property type="entry name" value="ALTERED INHERITANCE OF MITOCHONDRIA PROTEIN 41, MITOCHONDRIAL"/>
    <property type="match status" value="1"/>
</dbReference>
<dbReference type="InterPro" id="IPR023168">
    <property type="entry name" value="GatB_Yqey_C_2"/>
</dbReference>
<dbReference type="InterPro" id="IPR042184">
    <property type="entry name" value="YqeY/Aim41_N"/>
</dbReference>
<evidence type="ECO:0000313" key="2">
    <source>
        <dbReference type="Proteomes" id="UP000177481"/>
    </source>
</evidence>
<organism evidence="1 2">
    <name type="scientific">Candidatus Berkelbacteria bacterium RIFCSPLOWO2_01_FULL_50_28</name>
    <dbReference type="NCBI Taxonomy" id="1797471"/>
    <lineage>
        <taxon>Bacteria</taxon>
        <taxon>Candidatus Berkelbacteria</taxon>
    </lineage>
</organism>
<sequence length="147" mass="16809">MSLLSKIESDLLEATKAKDAFLRDTLRYLKSALQNVKIERQHELSDEETISVIQKEVKRRQEAIESYKIADKPELAKQEQQEMDALQKYLPAQMREDEIRQKVTDFLANHPELKENIGQLMGRLSAELKGKADMGLVSKIAKELAGL</sequence>
<dbReference type="STRING" id="1797471.A3A71_02205"/>
<dbReference type="SUPFAM" id="SSF89095">
    <property type="entry name" value="GatB/YqeY motif"/>
    <property type="match status" value="1"/>
</dbReference>